<feature type="compositionally biased region" description="Gly residues" evidence="1">
    <location>
        <begin position="394"/>
        <end position="423"/>
    </location>
</feature>
<protein>
    <submittedName>
        <fullName evidence="3">Uncharacterized protein</fullName>
    </submittedName>
</protein>
<gene>
    <name evidence="3" type="ORF">F0L17_16590</name>
</gene>
<feature type="compositionally biased region" description="Gly residues" evidence="1">
    <location>
        <begin position="168"/>
        <end position="181"/>
    </location>
</feature>
<feature type="compositionally biased region" description="Low complexity" evidence="1">
    <location>
        <begin position="342"/>
        <end position="363"/>
    </location>
</feature>
<feature type="compositionally biased region" description="Low complexity" evidence="1">
    <location>
        <begin position="289"/>
        <end position="299"/>
    </location>
</feature>
<keyword evidence="2" id="KW-1133">Transmembrane helix</keyword>
<feature type="compositionally biased region" description="Basic and acidic residues" evidence="1">
    <location>
        <begin position="270"/>
        <end position="287"/>
    </location>
</feature>
<proteinExistence type="predicted"/>
<evidence type="ECO:0000313" key="4">
    <source>
        <dbReference type="Proteomes" id="UP000473014"/>
    </source>
</evidence>
<keyword evidence="2" id="KW-0812">Transmembrane</keyword>
<dbReference type="AlphaFoldDB" id="A0A6G2BEL3"/>
<feature type="compositionally biased region" description="Gly residues" evidence="1">
    <location>
        <begin position="364"/>
        <end position="382"/>
    </location>
</feature>
<evidence type="ECO:0000256" key="1">
    <source>
        <dbReference type="SAM" id="MobiDB-lite"/>
    </source>
</evidence>
<evidence type="ECO:0000256" key="2">
    <source>
        <dbReference type="SAM" id="Phobius"/>
    </source>
</evidence>
<feature type="compositionally biased region" description="Gly residues" evidence="1">
    <location>
        <begin position="444"/>
        <end position="454"/>
    </location>
</feature>
<accession>A0A6G2BEL3</accession>
<reference evidence="3 4" key="1">
    <citation type="submission" date="2019-11" db="EMBL/GenBank/DDBJ databases">
        <authorList>
            <person name="Yuan L."/>
        </authorList>
    </citation>
    <scope>NUCLEOTIDE SEQUENCE [LARGE SCALE GENOMIC DNA]</scope>
    <source>
        <strain evidence="3 4">TRM43335</strain>
    </source>
</reference>
<name>A0A6G2BEL3_9ACTN</name>
<organism evidence="3 4">
    <name type="scientific">Streptomyces taklimakanensis</name>
    <dbReference type="NCBI Taxonomy" id="2569853"/>
    <lineage>
        <taxon>Bacteria</taxon>
        <taxon>Bacillati</taxon>
        <taxon>Actinomycetota</taxon>
        <taxon>Actinomycetes</taxon>
        <taxon>Kitasatosporales</taxon>
        <taxon>Streptomycetaceae</taxon>
        <taxon>Streptomyces</taxon>
    </lineage>
</organism>
<feature type="transmembrane region" description="Helical" evidence="2">
    <location>
        <begin position="151"/>
        <end position="173"/>
    </location>
</feature>
<feature type="region of interest" description="Disordered" evidence="1">
    <location>
        <begin position="168"/>
        <end position="454"/>
    </location>
</feature>
<dbReference type="RefSeq" id="WP_155071695.1">
    <property type="nucleotide sequence ID" value="NZ_WIXO01000001.1"/>
</dbReference>
<sequence length="454" mass="42976">MRADDDRYGWLDEETAERLLRDRAAGDPPPADAEAPQALTALESVLDELAASTPLATPAPEPLAGSDSASPSSGSGSAAASSGSAAVPSSGSASTSPPGAHVGAELPGEAAALAAFRAARVRAGAAPADGAAHSRPGRRAYPRRFGRPLRLGIATLATGVVLGGVAVGAGGVLPAPFGGGDDPPPSAAPTGPGSDGVDGRTPDGGDGPSAGTESDGDPTGERSDGPHERGRDPGDSDASTESDAPAGSGDFTGPGADTGEGGEAGGFGSEGRDESDGRGSDGPERPDGALAASEARIAALCGERGRNGLDRAERMELERLAGGPDEADRLCRRVTGGEDPSGGRSPAAPTGPAAPTDPAAPGRPSGGGEGGEGGDVLPGEGGDALPVDPPPAGPGGAGGGADSGPSGGANSGSVGGSVGGSGDDAGAPPAPPVPEVVSPAVGASPGGRGRPGAR</sequence>
<dbReference type="Proteomes" id="UP000473014">
    <property type="component" value="Unassembled WGS sequence"/>
</dbReference>
<feature type="region of interest" description="Disordered" evidence="1">
    <location>
        <begin position="19"/>
        <end position="105"/>
    </location>
</feature>
<feature type="region of interest" description="Disordered" evidence="1">
    <location>
        <begin position="122"/>
        <end position="144"/>
    </location>
</feature>
<keyword evidence="4" id="KW-1185">Reference proteome</keyword>
<feature type="compositionally biased region" description="Basic residues" evidence="1">
    <location>
        <begin position="135"/>
        <end position="144"/>
    </location>
</feature>
<keyword evidence="2" id="KW-0472">Membrane</keyword>
<feature type="compositionally biased region" description="Gly residues" evidence="1">
    <location>
        <begin position="250"/>
        <end position="269"/>
    </location>
</feature>
<comment type="caution">
    <text evidence="3">The sequence shown here is derived from an EMBL/GenBank/DDBJ whole genome shotgun (WGS) entry which is preliminary data.</text>
</comment>
<feature type="compositionally biased region" description="Low complexity" evidence="1">
    <location>
        <begin position="122"/>
        <end position="131"/>
    </location>
</feature>
<evidence type="ECO:0000313" key="3">
    <source>
        <dbReference type="EMBL" id="MTE20698.1"/>
    </source>
</evidence>
<feature type="compositionally biased region" description="Basic and acidic residues" evidence="1">
    <location>
        <begin position="303"/>
        <end position="319"/>
    </location>
</feature>
<feature type="compositionally biased region" description="Low complexity" evidence="1">
    <location>
        <begin position="48"/>
        <end position="105"/>
    </location>
</feature>
<feature type="compositionally biased region" description="Basic and acidic residues" evidence="1">
    <location>
        <begin position="219"/>
        <end position="234"/>
    </location>
</feature>
<dbReference type="EMBL" id="WIXO01000001">
    <property type="protein sequence ID" value="MTE20698.1"/>
    <property type="molecule type" value="Genomic_DNA"/>
</dbReference>